<keyword evidence="2" id="KW-0238">DNA-binding</keyword>
<dbReference type="Gene3D" id="1.10.260.40">
    <property type="entry name" value="lambda repressor-like DNA-binding domains"/>
    <property type="match status" value="1"/>
</dbReference>
<dbReference type="CDD" id="cd00093">
    <property type="entry name" value="HTH_XRE"/>
    <property type="match status" value="1"/>
</dbReference>
<dbReference type="Pfam" id="PF01381">
    <property type="entry name" value="HTH_3"/>
    <property type="match status" value="1"/>
</dbReference>
<comment type="caution">
    <text evidence="2">The sequence shown here is derived from an EMBL/GenBank/DDBJ whole genome shotgun (WGS) entry which is preliminary data.</text>
</comment>
<dbReference type="EMBL" id="AEBE01000020">
    <property type="protein sequence ID" value="EFU91327.1"/>
    <property type="molecule type" value="Genomic_DNA"/>
</dbReference>
<dbReference type="PROSITE" id="PS50943">
    <property type="entry name" value="HTH_CROC1"/>
    <property type="match status" value="1"/>
</dbReference>
<dbReference type="InterPro" id="IPR010982">
    <property type="entry name" value="Lambda_DNA-bd_dom_sf"/>
</dbReference>
<dbReference type="AlphaFoldDB" id="A0ABC9P8I5"/>
<sequence length="117" mass="13487">MLECFYGGGFLKENFLKQKRMEKNLTLEQVGNFVGVGKSTVRKWETGMIENMGRDKIVALSKILDVSPLEILGIPETEETPFVVPTNIMNIYKQLTTENQEAVFRYAQKKLTEQNYF</sequence>
<dbReference type="SMART" id="SM00530">
    <property type="entry name" value="HTH_XRE"/>
    <property type="match status" value="1"/>
</dbReference>
<name>A0ABC9P8I5_ENTFL</name>
<organism evidence="2 3">
    <name type="scientific">Enterococcus faecalis TX0630</name>
    <dbReference type="NCBI Taxonomy" id="749508"/>
    <lineage>
        <taxon>Bacteria</taxon>
        <taxon>Bacillati</taxon>
        <taxon>Bacillota</taxon>
        <taxon>Bacilli</taxon>
        <taxon>Lactobacillales</taxon>
        <taxon>Enterococcaceae</taxon>
        <taxon>Enterococcus</taxon>
    </lineage>
</organism>
<reference evidence="2 3" key="1">
    <citation type="submission" date="2010-09" db="EMBL/GenBank/DDBJ databases">
        <authorList>
            <person name="Weinstock G."/>
            <person name="Sodergren E."/>
            <person name="Clifton S."/>
            <person name="Fulton L."/>
            <person name="Fulton B."/>
            <person name="Courtney L."/>
            <person name="Fronick C."/>
            <person name="Harrison M."/>
            <person name="Strong C."/>
            <person name="Farmer C."/>
            <person name="Delahaunty K."/>
            <person name="Markovic C."/>
            <person name="Hall O."/>
            <person name="Minx P."/>
            <person name="Tomlinson C."/>
            <person name="Mitreva M."/>
            <person name="Hou S."/>
            <person name="Chen J."/>
            <person name="Wollam A."/>
            <person name="Pepin K.H."/>
            <person name="Johnson M."/>
            <person name="Bhonagiri V."/>
            <person name="Zhang X."/>
            <person name="Suruliraj S."/>
            <person name="Warren W."/>
            <person name="Chinwalla A."/>
            <person name="Mardis E.R."/>
            <person name="Wilson R.K."/>
        </authorList>
    </citation>
    <scope>NUCLEOTIDE SEQUENCE [LARGE SCALE GENOMIC DNA]</scope>
    <source>
        <strain evidence="2 3">TX0630</strain>
    </source>
</reference>
<dbReference type="Proteomes" id="UP000004933">
    <property type="component" value="Unassembled WGS sequence"/>
</dbReference>
<evidence type="ECO:0000259" key="1">
    <source>
        <dbReference type="PROSITE" id="PS50943"/>
    </source>
</evidence>
<dbReference type="InterPro" id="IPR001387">
    <property type="entry name" value="Cro/C1-type_HTH"/>
</dbReference>
<evidence type="ECO:0000313" key="3">
    <source>
        <dbReference type="Proteomes" id="UP000004933"/>
    </source>
</evidence>
<feature type="domain" description="HTH cro/C1-type" evidence="1">
    <location>
        <begin position="16"/>
        <end position="71"/>
    </location>
</feature>
<protein>
    <submittedName>
        <fullName evidence="2">DNA-binding helix-turn-helix protein</fullName>
    </submittedName>
</protein>
<dbReference type="SUPFAM" id="SSF47413">
    <property type="entry name" value="lambda repressor-like DNA-binding domains"/>
    <property type="match status" value="1"/>
</dbReference>
<evidence type="ECO:0000313" key="2">
    <source>
        <dbReference type="EMBL" id="EFU91327.1"/>
    </source>
</evidence>
<accession>A0ABC9P8I5</accession>
<proteinExistence type="predicted"/>
<gene>
    <name evidence="2" type="ORF">HMPREF9511_00685</name>
</gene>
<dbReference type="GO" id="GO:0003677">
    <property type="term" value="F:DNA binding"/>
    <property type="evidence" value="ECO:0007669"/>
    <property type="project" value="UniProtKB-KW"/>
</dbReference>